<keyword evidence="3" id="KW-1185">Reference proteome</keyword>
<feature type="region of interest" description="Disordered" evidence="1">
    <location>
        <begin position="61"/>
        <end position="81"/>
    </location>
</feature>
<feature type="compositionally biased region" description="Basic residues" evidence="1">
    <location>
        <begin position="213"/>
        <end position="229"/>
    </location>
</feature>
<evidence type="ECO:0000313" key="3">
    <source>
        <dbReference type="Proteomes" id="UP000580861"/>
    </source>
</evidence>
<feature type="compositionally biased region" description="Basic residues" evidence="1">
    <location>
        <begin position="195"/>
        <end position="205"/>
    </location>
</feature>
<comment type="caution">
    <text evidence="2">The sequence shown here is derived from an EMBL/GenBank/DDBJ whole genome shotgun (WGS) entry which is preliminary data.</text>
</comment>
<evidence type="ECO:0000313" key="2">
    <source>
        <dbReference type="EMBL" id="MBB5852116.1"/>
    </source>
</evidence>
<evidence type="ECO:0000256" key="1">
    <source>
        <dbReference type="SAM" id="MobiDB-lite"/>
    </source>
</evidence>
<proteinExistence type="predicted"/>
<organism evidence="2 3">
    <name type="scientific">Amycolatopsis umgeniensis</name>
    <dbReference type="NCBI Taxonomy" id="336628"/>
    <lineage>
        <taxon>Bacteria</taxon>
        <taxon>Bacillati</taxon>
        <taxon>Actinomycetota</taxon>
        <taxon>Actinomycetes</taxon>
        <taxon>Pseudonocardiales</taxon>
        <taxon>Pseudonocardiaceae</taxon>
        <taxon>Amycolatopsis</taxon>
    </lineage>
</organism>
<name>A0A841AW86_9PSEU</name>
<gene>
    <name evidence="2" type="ORF">HDA45_002203</name>
</gene>
<dbReference type="AlphaFoldDB" id="A0A841AW86"/>
<protein>
    <submittedName>
        <fullName evidence="2">Uncharacterized protein</fullName>
    </submittedName>
</protein>
<accession>A0A841AW86</accession>
<feature type="region of interest" description="Disordered" evidence="1">
    <location>
        <begin position="139"/>
        <end position="229"/>
    </location>
</feature>
<dbReference type="Proteomes" id="UP000580861">
    <property type="component" value="Unassembled WGS sequence"/>
</dbReference>
<dbReference type="EMBL" id="JACHMX010000001">
    <property type="protein sequence ID" value="MBB5852116.1"/>
    <property type="molecule type" value="Genomic_DNA"/>
</dbReference>
<reference evidence="2 3" key="1">
    <citation type="submission" date="2020-08" db="EMBL/GenBank/DDBJ databases">
        <title>Sequencing the genomes of 1000 actinobacteria strains.</title>
        <authorList>
            <person name="Klenk H.-P."/>
        </authorList>
    </citation>
    <scope>NUCLEOTIDE SEQUENCE [LARGE SCALE GENOMIC DNA]</scope>
    <source>
        <strain evidence="2 3">DSM 45272</strain>
    </source>
</reference>
<feature type="compositionally biased region" description="Polar residues" evidence="1">
    <location>
        <begin position="141"/>
        <end position="154"/>
    </location>
</feature>
<sequence>MTAPTISQGLSGSRAQRVLQRRINQSIAEYEVLNTLEQSWGGLCTHVRDGWNIGKPPHGYKAKVLPHPNPTKADKGKTKSRLAPDGLRAETVTQILRWRYYDGLGCETIADLLNADLERYPPPTAPSKARTRGFWGRSAVDNISTNPNHQSAPTDRTHLPVPGQGRPQLRTPHDRRLPEGAADVLPVLAPEEQPRRRRPTRRSAHRGQDPRRRAPGRRRMLLRRPHLRT</sequence>